<dbReference type="Proteomes" id="UP001516023">
    <property type="component" value="Unassembled WGS sequence"/>
</dbReference>
<sequence length="163" mass="18066">MGNASSTSTSSSEEKGSGMFLTAELQGKINSEFESLLLESEWKNYTTAFLQRHNQRQTDYALHAAETNAKMDQLQAQAKQVHDKLDELLNDAKSKIAGLELELSHDVDRLSKRFDGSPASSERLCMDDRVKLSRCFNTLGDIGECQVFAKKLEKCVTDALASA</sequence>
<accession>A0ABD3PDC2</accession>
<name>A0ABD3PDC2_9STRA</name>
<evidence type="ECO:0000313" key="3">
    <source>
        <dbReference type="Proteomes" id="UP001516023"/>
    </source>
</evidence>
<dbReference type="AlphaFoldDB" id="A0ABD3PDC2"/>
<keyword evidence="1" id="KW-0175">Coiled coil</keyword>
<feature type="coiled-coil region" evidence="1">
    <location>
        <begin position="64"/>
        <end position="102"/>
    </location>
</feature>
<evidence type="ECO:0000313" key="2">
    <source>
        <dbReference type="EMBL" id="KAL3785732.1"/>
    </source>
</evidence>
<comment type="caution">
    <text evidence="2">The sequence shown here is derived from an EMBL/GenBank/DDBJ whole genome shotgun (WGS) entry which is preliminary data.</text>
</comment>
<proteinExistence type="predicted"/>
<keyword evidence="3" id="KW-1185">Reference proteome</keyword>
<dbReference type="EMBL" id="JABMIG020000210">
    <property type="protein sequence ID" value="KAL3785732.1"/>
    <property type="molecule type" value="Genomic_DNA"/>
</dbReference>
<protein>
    <submittedName>
        <fullName evidence="2">Uncharacterized protein</fullName>
    </submittedName>
</protein>
<organism evidence="2 3">
    <name type="scientific">Cyclotella cryptica</name>
    <dbReference type="NCBI Taxonomy" id="29204"/>
    <lineage>
        <taxon>Eukaryota</taxon>
        <taxon>Sar</taxon>
        <taxon>Stramenopiles</taxon>
        <taxon>Ochrophyta</taxon>
        <taxon>Bacillariophyta</taxon>
        <taxon>Coscinodiscophyceae</taxon>
        <taxon>Thalassiosirophycidae</taxon>
        <taxon>Stephanodiscales</taxon>
        <taxon>Stephanodiscaceae</taxon>
        <taxon>Cyclotella</taxon>
    </lineage>
</organism>
<reference evidence="2 3" key="1">
    <citation type="journal article" date="2020" name="G3 (Bethesda)">
        <title>Improved Reference Genome for Cyclotella cryptica CCMP332, a Model for Cell Wall Morphogenesis, Salinity Adaptation, and Lipid Production in Diatoms (Bacillariophyta).</title>
        <authorList>
            <person name="Roberts W.R."/>
            <person name="Downey K.M."/>
            <person name="Ruck E.C."/>
            <person name="Traller J.C."/>
            <person name="Alverson A.J."/>
        </authorList>
    </citation>
    <scope>NUCLEOTIDE SEQUENCE [LARGE SCALE GENOMIC DNA]</scope>
    <source>
        <strain evidence="2 3">CCMP332</strain>
    </source>
</reference>
<evidence type="ECO:0000256" key="1">
    <source>
        <dbReference type="SAM" id="Coils"/>
    </source>
</evidence>
<gene>
    <name evidence="2" type="ORF">HJC23_006301</name>
</gene>